<dbReference type="PIRSF" id="PIRSF002741">
    <property type="entry name" value="MppA"/>
    <property type="match status" value="1"/>
</dbReference>
<evidence type="ECO:0000256" key="3">
    <source>
        <dbReference type="ARBA" id="ARBA00022729"/>
    </source>
</evidence>
<organism evidence="7 8">
    <name type="scientific">Alicyclobacillus mengziensis</name>
    <dbReference type="NCBI Taxonomy" id="2931921"/>
    <lineage>
        <taxon>Bacteria</taxon>
        <taxon>Bacillati</taxon>
        <taxon>Bacillota</taxon>
        <taxon>Bacilli</taxon>
        <taxon>Bacillales</taxon>
        <taxon>Alicyclobacillaceae</taxon>
        <taxon>Alicyclobacillus</taxon>
    </lineage>
</organism>
<evidence type="ECO:0000256" key="4">
    <source>
        <dbReference type="SAM" id="MobiDB-lite"/>
    </source>
</evidence>
<name>A0A9X7VYV9_9BACL</name>
<keyword evidence="8" id="KW-1185">Reference proteome</keyword>
<evidence type="ECO:0000256" key="5">
    <source>
        <dbReference type="SAM" id="Phobius"/>
    </source>
</evidence>
<feature type="transmembrane region" description="Helical" evidence="5">
    <location>
        <begin position="21"/>
        <end position="38"/>
    </location>
</feature>
<dbReference type="GO" id="GO:1904680">
    <property type="term" value="F:peptide transmembrane transporter activity"/>
    <property type="evidence" value="ECO:0007669"/>
    <property type="project" value="TreeGrafter"/>
</dbReference>
<feature type="compositionally biased region" description="Low complexity" evidence="4">
    <location>
        <begin position="45"/>
        <end position="66"/>
    </location>
</feature>
<gene>
    <name evidence="7" type="ORF">JZ786_22270</name>
</gene>
<dbReference type="AlphaFoldDB" id="A0A9X7VYV9"/>
<feature type="region of interest" description="Disordered" evidence="4">
    <location>
        <begin position="478"/>
        <end position="497"/>
    </location>
</feature>
<keyword evidence="5" id="KW-1133">Transmembrane helix</keyword>
<evidence type="ECO:0000313" key="8">
    <source>
        <dbReference type="Proteomes" id="UP000663505"/>
    </source>
</evidence>
<dbReference type="PANTHER" id="PTHR30290">
    <property type="entry name" value="PERIPLASMIC BINDING COMPONENT OF ABC TRANSPORTER"/>
    <property type="match status" value="1"/>
</dbReference>
<dbReference type="SUPFAM" id="SSF53850">
    <property type="entry name" value="Periplasmic binding protein-like II"/>
    <property type="match status" value="1"/>
</dbReference>
<dbReference type="InterPro" id="IPR039424">
    <property type="entry name" value="SBP_5"/>
</dbReference>
<dbReference type="CDD" id="cd08513">
    <property type="entry name" value="PBP2_thermophilic_Hb8_like"/>
    <property type="match status" value="1"/>
</dbReference>
<evidence type="ECO:0000256" key="1">
    <source>
        <dbReference type="ARBA" id="ARBA00005695"/>
    </source>
</evidence>
<dbReference type="GO" id="GO:0015833">
    <property type="term" value="P:peptide transport"/>
    <property type="evidence" value="ECO:0007669"/>
    <property type="project" value="TreeGrafter"/>
</dbReference>
<keyword evidence="5" id="KW-0812">Transmembrane</keyword>
<evidence type="ECO:0000259" key="6">
    <source>
        <dbReference type="Pfam" id="PF00496"/>
    </source>
</evidence>
<keyword evidence="3" id="KW-0732">Signal</keyword>
<dbReference type="KEGG" id="afx:JZ786_22270"/>
<keyword evidence="5" id="KW-0472">Membrane</keyword>
<dbReference type="RefSeq" id="WP_206656462.1">
    <property type="nucleotide sequence ID" value="NZ_CP071182.1"/>
</dbReference>
<dbReference type="PANTHER" id="PTHR30290:SF9">
    <property type="entry name" value="OLIGOPEPTIDE-BINDING PROTEIN APPA"/>
    <property type="match status" value="1"/>
</dbReference>
<dbReference type="Pfam" id="PF00496">
    <property type="entry name" value="SBP_bac_5"/>
    <property type="match status" value="1"/>
</dbReference>
<sequence length="576" mass="62745">MRENQPRTTTEPKMSNAKRRGWTFVAVLSAVLTVAVVGCGTSGKAPSNTGGSSASTPASTTNTAASTGNANGAIVDGLFEEPGNLNPILGPNMTFSEIVDAALYRNLFMVDPTNKLIPQMASVVPTVANGGISKDGLTYDIHLNPNAKWSNGDPFTSKDVEVTYKLLTSSDVNAVSRLGWDDVQSLQIVSPTEFKVHLKKPDPGFLNDALANPMPGILPASVFGNMNPKDVNTASFNHDPTVTNGPYKFVSWVPGASITVTANPYWVGPKPKTQTIQFKIIPDQNTLLTNVKAHAINVWYFDPITDVPQLQAISGANVHLTPQPAFEMGLINQRNPILQDVRVRQALEMAIDRQAIVQQVYKGNAVLLGADQSKMSWTSNPNIQPYPYDPTQAKKLLAEAGWTMGSDGYLHKNGQILALTYSSTAGNSVREATERLIQYWFKQIGVKLTIKNAPANVFFGTMLPSGKGWDIAEYESLDSSNPTSATAQDFTPSGSSDYGNFNNPTVNRLMKQVQVTVDQTKAKQMMAQVEQILHDQLPALWYFAPDEVDTSVGISGYQPNPWSVDTWNVYDWQLNN</sequence>
<dbReference type="InterPro" id="IPR000914">
    <property type="entry name" value="SBP_5_dom"/>
</dbReference>
<dbReference type="Proteomes" id="UP000663505">
    <property type="component" value="Chromosome"/>
</dbReference>
<evidence type="ECO:0000256" key="2">
    <source>
        <dbReference type="ARBA" id="ARBA00022448"/>
    </source>
</evidence>
<dbReference type="GO" id="GO:0043190">
    <property type="term" value="C:ATP-binding cassette (ABC) transporter complex"/>
    <property type="evidence" value="ECO:0007669"/>
    <property type="project" value="InterPro"/>
</dbReference>
<proteinExistence type="inferred from homology"/>
<accession>A0A9X7VYV9</accession>
<dbReference type="GO" id="GO:0042597">
    <property type="term" value="C:periplasmic space"/>
    <property type="evidence" value="ECO:0007669"/>
    <property type="project" value="UniProtKB-ARBA"/>
</dbReference>
<reference evidence="7 8" key="1">
    <citation type="submission" date="2021-02" db="EMBL/GenBank/DDBJ databases">
        <title>Alicyclobacillus curvatus sp. nov. and Alicyclobacillus mengziensis sp. nov., two acidophilic bacteria isolated from acid mine drainage.</title>
        <authorList>
            <person name="Huang Y."/>
        </authorList>
    </citation>
    <scope>NUCLEOTIDE SEQUENCE [LARGE SCALE GENOMIC DNA]</scope>
    <source>
        <strain evidence="7 8">S30H14</strain>
    </source>
</reference>
<dbReference type="InterPro" id="IPR030678">
    <property type="entry name" value="Peptide/Ni-bd"/>
</dbReference>
<dbReference type="Gene3D" id="3.10.105.10">
    <property type="entry name" value="Dipeptide-binding Protein, Domain 3"/>
    <property type="match status" value="1"/>
</dbReference>
<feature type="domain" description="Solute-binding protein family 5" evidence="6">
    <location>
        <begin position="123"/>
        <end position="460"/>
    </location>
</feature>
<protein>
    <submittedName>
        <fullName evidence="7">Peptide ABC transporter substrate-binding protein</fullName>
    </submittedName>
</protein>
<dbReference type="Gene3D" id="3.90.76.10">
    <property type="entry name" value="Dipeptide-binding Protein, Domain 1"/>
    <property type="match status" value="1"/>
</dbReference>
<dbReference type="Gene3D" id="3.40.190.10">
    <property type="entry name" value="Periplasmic binding protein-like II"/>
    <property type="match status" value="1"/>
</dbReference>
<comment type="similarity">
    <text evidence="1">Belongs to the bacterial solute-binding protein 5 family.</text>
</comment>
<dbReference type="EMBL" id="CP071182">
    <property type="protein sequence ID" value="QSO47100.1"/>
    <property type="molecule type" value="Genomic_DNA"/>
</dbReference>
<feature type="region of interest" description="Disordered" evidence="4">
    <location>
        <begin position="42"/>
        <end position="66"/>
    </location>
</feature>
<evidence type="ECO:0000313" key="7">
    <source>
        <dbReference type="EMBL" id="QSO47100.1"/>
    </source>
</evidence>
<keyword evidence="2" id="KW-0813">Transport</keyword>